<dbReference type="Proteomes" id="UP001054945">
    <property type="component" value="Unassembled WGS sequence"/>
</dbReference>
<keyword evidence="1" id="KW-0472">Membrane</keyword>
<comment type="caution">
    <text evidence="2">The sequence shown here is derived from an EMBL/GenBank/DDBJ whole genome shotgun (WGS) entry which is preliminary data.</text>
</comment>
<feature type="transmembrane region" description="Helical" evidence="1">
    <location>
        <begin position="39"/>
        <end position="64"/>
    </location>
</feature>
<keyword evidence="1" id="KW-0812">Transmembrane</keyword>
<keyword evidence="3" id="KW-1185">Reference proteome</keyword>
<gene>
    <name evidence="2" type="ORF">CEXT_93931</name>
</gene>
<proteinExistence type="predicted"/>
<evidence type="ECO:0000313" key="3">
    <source>
        <dbReference type="Proteomes" id="UP001054945"/>
    </source>
</evidence>
<reference evidence="2 3" key="1">
    <citation type="submission" date="2021-06" db="EMBL/GenBank/DDBJ databases">
        <title>Caerostris extrusa draft genome.</title>
        <authorList>
            <person name="Kono N."/>
            <person name="Arakawa K."/>
        </authorList>
    </citation>
    <scope>NUCLEOTIDE SEQUENCE [LARGE SCALE GENOMIC DNA]</scope>
</reference>
<evidence type="ECO:0000256" key="1">
    <source>
        <dbReference type="SAM" id="Phobius"/>
    </source>
</evidence>
<dbReference type="EMBL" id="BPLR01011071">
    <property type="protein sequence ID" value="GIY44007.1"/>
    <property type="molecule type" value="Genomic_DNA"/>
</dbReference>
<accession>A0AAV4TGS9</accession>
<keyword evidence="1" id="KW-1133">Transmembrane helix</keyword>
<organism evidence="2 3">
    <name type="scientific">Caerostris extrusa</name>
    <name type="common">Bark spider</name>
    <name type="synonym">Caerostris bankana</name>
    <dbReference type="NCBI Taxonomy" id="172846"/>
    <lineage>
        <taxon>Eukaryota</taxon>
        <taxon>Metazoa</taxon>
        <taxon>Ecdysozoa</taxon>
        <taxon>Arthropoda</taxon>
        <taxon>Chelicerata</taxon>
        <taxon>Arachnida</taxon>
        <taxon>Araneae</taxon>
        <taxon>Araneomorphae</taxon>
        <taxon>Entelegynae</taxon>
        <taxon>Araneoidea</taxon>
        <taxon>Araneidae</taxon>
        <taxon>Caerostris</taxon>
    </lineage>
</organism>
<dbReference type="AlphaFoldDB" id="A0AAV4TGS9"/>
<name>A0AAV4TGS9_CAEEX</name>
<evidence type="ECO:0000313" key="2">
    <source>
        <dbReference type="EMBL" id="GIY44007.1"/>
    </source>
</evidence>
<protein>
    <submittedName>
        <fullName evidence="2">Uncharacterized protein</fullName>
    </submittedName>
</protein>
<sequence length="74" mass="8407">MLRGVIAPFIRTRNDVFACIIEGLLLQGSLQMKPDKQRIFGGSLLLSWMDVVFVALELVVWIFAVSFSSWCEED</sequence>